<dbReference type="AlphaFoldDB" id="C1D2K2"/>
<keyword evidence="2" id="KW-1185">Reference proteome</keyword>
<proteinExistence type="predicted"/>
<evidence type="ECO:0000313" key="1">
    <source>
        <dbReference type="EMBL" id="ACO47641.1"/>
    </source>
</evidence>
<geneLocation type="plasmid" evidence="2">
    <name>pDeide1</name>
</geneLocation>
<dbReference type="KEGG" id="ddr:Deide_1p01811"/>
<sequence length="102" mass="11307">MEYVLVKIRHDRDAGRGRVLSSECLTIDEGTTVRIVKHEASGGQLCHYELLDEETGLMYTAECGTGEGRYDDVYTYRVQEPGIRVGSQSMGQVMGTKTSGTR</sequence>
<dbReference type="EMBL" id="CP001115">
    <property type="protein sequence ID" value="ACO47641.1"/>
    <property type="molecule type" value="Genomic_DNA"/>
</dbReference>
<protein>
    <submittedName>
        <fullName evidence="1">Uncharacterized protein</fullName>
    </submittedName>
</protein>
<organism evidence="1 2">
    <name type="scientific">Deinococcus deserti (strain DSM 17065 / CIP 109153 / LMG 22923 / VCD115)</name>
    <dbReference type="NCBI Taxonomy" id="546414"/>
    <lineage>
        <taxon>Bacteria</taxon>
        <taxon>Thermotogati</taxon>
        <taxon>Deinococcota</taxon>
        <taxon>Deinococci</taxon>
        <taxon>Deinococcales</taxon>
        <taxon>Deinococcaceae</taxon>
        <taxon>Deinococcus</taxon>
    </lineage>
</organism>
<dbReference type="Proteomes" id="UP000002208">
    <property type="component" value="Plasmid 1"/>
</dbReference>
<evidence type="ECO:0000313" key="2">
    <source>
        <dbReference type="Proteomes" id="UP000002208"/>
    </source>
</evidence>
<reference evidence="1 2" key="1">
    <citation type="journal article" date="2009" name="PLoS Genet.">
        <title>Alliance of proteomics and genomics to unravel the specificities of Sahara bacterium Deinococcus deserti.</title>
        <authorList>
            <person name="de Groot A."/>
            <person name="Dulermo R."/>
            <person name="Ortet P."/>
            <person name="Blanchard L."/>
            <person name="Guerin P."/>
            <person name="Fernandez B."/>
            <person name="Vacherie B."/>
            <person name="Dossat C."/>
            <person name="Jolivet E."/>
            <person name="Siguier P."/>
            <person name="Chandler M."/>
            <person name="Barakat M."/>
            <person name="Dedieu A."/>
            <person name="Barbe V."/>
            <person name="Heulin T."/>
            <person name="Sommer S."/>
            <person name="Achouak W."/>
            <person name="Armengaud J."/>
        </authorList>
    </citation>
    <scope>NUCLEOTIDE SEQUENCE [LARGE SCALE GENOMIC DNA]</scope>
    <source>
        <strain evidence="2">DSM 17065 / CIP 109153 / LMG 22923 / VCD115</strain>
        <plasmid evidence="2">pDeide1</plasmid>
    </source>
</reference>
<accession>C1D2K2</accession>
<name>C1D2K2_DEIDV</name>
<keyword evidence="1" id="KW-0614">Plasmid</keyword>
<dbReference type="HOGENOM" id="CLU_2272765_0_0_0"/>
<gene>
    <name evidence="1" type="ordered locus">Deide_1p01811</name>
</gene>
<dbReference type="OrthoDB" id="9989150at2"/>